<evidence type="ECO:0000256" key="4">
    <source>
        <dbReference type="ARBA" id="ARBA00023014"/>
    </source>
</evidence>
<dbReference type="PANTHER" id="PTHR32089:SF112">
    <property type="entry name" value="LYSOZYME-LIKE PROTEIN-RELATED"/>
    <property type="match status" value="1"/>
</dbReference>
<dbReference type="InterPro" id="IPR007202">
    <property type="entry name" value="4Fe-4S_dom"/>
</dbReference>
<dbReference type="RefSeq" id="WP_089323562.1">
    <property type="nucleotide sequence ID" value="NZ_FZOB01000013.1"/>
</dbReference>
<dbReference type="OrthoDB" id="266313at2"/>
<dbReference type="Pfam" id="PF00015">
    <property type="entry name" value="MCPsignal"/>
    <property type="match status" value="1"/>
</dbReference>
<evidence type="ECO:0000259" key="8">
    <source>
        <dbReference type="PROSITE" id="PS50111"/>
    </source>
</evidence>
<keyword evidence="5 6" id="KW-0807">Transducer</keyword>
<dbReference type="Gene3D" id="1.10.287.950">
    <property type="entry name" value="Methyl-accepting chemotaxis protein"/>
    <property type="match status" value="1"/>
</dbReference>
<dbReference type="PROSITE" id="PS50111">
    <property type="entry name" value="CHEMOTAXIS_TRANSDUC_2"/>
    <property type="match status" value="1"/>
</dbReference>
<dbReference type="SUPFAM" id="SSF58104">
    <property type="entry name" value="Methyl-accepting chemotaxis protein (MCP) signaling domain"/>
    <property type="match status" value="1"/>
</dbReference>
<keyword evidence="4" id="KW-0411">Iron-sulfur</keyword>
<dbReference type="Gene3D" id="1.10.15.40">
    <property type="entry name" value="Electron transport complex subunit B, putative Fe-S cluster"/>
    <property type="match status" value="1"/>
</dbReference>
<feature type="domain" description="4Fe-4S ferredoxin-type" evidence="9">
    <location>
        <begin position="37"/>
        <end position="66"/>
    </location>
</feature>
<keyword evidence="2" id="KW-0479">Metal-binding</keyword>
<proteinExistence type="predicted"/>
<evidence type="ECO:0000256" key="3">
    <source>
        <dbReference type="ARBA" id="ARBA00023004"/>
    </source>
</evidence>
<feature type="domain" description="Methyl-accepting transducer" evidence="8">
    <location>
        <begin position="465"/>
        <end position="701"/>
    </location>
</feature>
<keyword evidence="3" id="KW-0408">Iron</keyword>
<feature type="domain" description="4Fe-4S ferredoxin-type" evidence="9">
    <location>
        <begin position="7"/>
        <end position="26"/>
    </location>
</feature>
<keyword evidence="1" id="KW-0004">4Fe-4S</keyword>
<dbReference type="InterPro" id="IPR004089">
    <property type="entry name" value="MCPsignal_dom"/>
</dbReference>
<dbReference type="SUPFAM" id="SSF54862">
    <property type="entry name" value="4Fe-4S ferredoxins"/>
    <property type="match status" value="1"/>
</dbReference>
<dbReference type="CDD" id="cd11386">
    <property type="entry name" value="MCP_signal"/>
    <property type="match status" value="1"/>
</dbReference>
<evidence type="ECO:0000256" key="7">
    <source>
        <dbReference type="SAM" id="Coils"/>
    </source>
</evidence>
<gene>
    <name evidence="11" type="ORF">SAMN06265340_11340</name>
</gene>
<dbReference type="InterPro" id="IPR009016">
    <property type="entry name" value="Fe_hydrogenase"/>
</dbReference>
<feature type="coiled-coil region" evidence="7">
    <location>
        <begin position="669"/>
        <end position="703"/>
    </location>
</feature>
<dbReference type="Gene3D" id="3.40.950.10">
    <property type="entry name" value="Fe-only Hydrogenase (Larger Subunit), Chain L, domain 3"/>
    <property type="match status" value="1"/>
</dbReference>
<organism evidence="11 12">
    <name type="scientific">Desulfurobacterium atlanticum</name>
    <dbReference type="NCBI Taxonomy" id="240169"/>
    <lineage>
        <taxon>Bacteria</taxon>
        <taxon>Pseudomonadati</taxon>
        <taxon>Aquificota</taxon>
        <taxon>Aquificia</taxon>
        <taxon>Desulfurobacteriales</taxon>
        <taxon>Desulfurobacteriaceae</taxon>
        <taxon>Desulfurobacterium</taxon>
    </lineage>
</organism>
<sequence>MNQKLSSVVGVDSSKCVDCNACLRACVAKYCHDVSGDHPEINSDLCVGCGECIKVCEHGARYPKDDFDKFVRDLKAGVPMVAIVAPAVAAEFPEDYLRLNGWLKSIGVKAVFDVSFGAELCTKTYIEYIKEKNPDTVIASPCPALVTYIELYRPELLKYLSPVLSPMLCTVKWVKEFLPEYRNCKVVVISPCVAKRREFDEVGLADYNVTFYSIRKFFERSLIDLKLFPEVEYDNPPAERAVFFPEPGGLLKTAERFMPGIREKTRKIEAPKIVYKYLDSYKKSVEKGVQPLLVDCLNCEWGCVGGPATTTEERFTLDEAENYIKERFKRQIENLKKLYKEKPPEKAIDDILEEYWRPGLYERSFKNLHDNFTSEIKIPTEEQIYDIFRKMHKFSKEDIKNCTACGYPGCREMAIAIFNGLNKRENCIFYEKSLSIGVEEQKSLVRDLSEVYRELSANICYSMTKIEKLKNQVDSFIENFNKIKEEAGKEEENINRMIESLQKLFDDITVLSESIERIKEASAQNIQDIMENTHKITGTIDIIDAMSESTNRAINRIYEVKKKADEVDSILQTILNITQKTNLLSLNAAIEAARAGEAGKGFAVVADEVRKLAKLSSTAAKEISKFIDEIKNVVQETVDVAKETQNLSKKGKESSQVALKAIDSIKGKLEETNSMIEDIAKIIESEKEESENIKEGIETVKESTRNVVRVVSEQEALTEKINLYVAALEGSAEGVKEASKKVKEKVEILEDCVKRLGEE</sequence>
<evidence type="ECO:0000259" key="10">
    <source>
        <dbReference type="PROSITE" id="PS51656"/>
    </source>
</evidence>
<dbReference type="AlphaFoldDB" id="A0A239A0B3"/>
<dbReference type="SUPFAM" id="SSF53920">
    <property type="entry name" value="Fe-only hydrogenase"/>
    <property type="match status" value="1"/>
</dbReference>
<evidence type="ECO:0000256" key="1">
    <source>
        <dbReference type="ARBA" id="ARBA00022485"/>
    </source>
</evidence>
<evidence type="ECO:0000313" key="11">
    <source>
        <dbReference type="EMBL" id="SNR88464.1"/>
    </source>
</evidence>
<reference evidence="12" key="1">
    <citation type="submission" date="2017-06" db="EMBL/GenBank/DDBJ databases">
        <authorList>
            <person name="Varghese N."/>
            <person name="Submissions S."/>
        </authorList>
    </citation>
    <scope>NUCLEOTIDE SEQUENCE [LARGE SCALE GENOMIC DNA]</scope>
    <source>
        <strain evidence="12">DSM 15668</strain>
    </source>
</reference>
<feature type="coiled-coil region" evidence="7">
    <location>
        <begin position="438"/>
        <end position="504"/>
    </location>
</feature>
<keyword evidence="12" id="KW-1185">Reference proteome</keyword>
<dbReference type="PROSITE" id="PS51379">
    <property type="entry name" value="4FE4S_FER_2"/>
    <property type="match status" value="2"/>
</dbReference>
<dbReference type="PANTHER" id="PTHR32089">
    <property type="entry name" value="METHYL-ACCEPTING CHEMOTAXIS PROTEIN MCPB"/>
    <property type="match status" value="1"/>
</dbReference>
<dbReference type="GO" id="GO:0007165">
    <property type="term" value="P:signal transduction"/>
    <property type="evidence" value="ECO:0007669"/>
    <property type="project" value="UniProtKB-KW"/>
</dbReference>
<dbReference type="Pfam" id="PF02906">
    <property type="entry name" value="Fe_hyd_lg_C"/>
    <property type="match status" value="1"/>
</dbReference>
<dbReference type="GO" id="GO:0051539">
    <property type="term" value="F:4 iron, 4 sulfur cluster binding"/>
    <property type="evidence" value="ECO:0007669"/>
    <property type="project" value="UniProtKB-KW"/>
</dbReference>
<dbReference type="Pfam" id="PF12837">
    <property type="entry name" value="Fer4_6"/>
    <property type="match status" value="1"/>
</dbReference>
<dbReference type="Gene3D" id="3.30.70.20">
    <property type="match status" value="1"/>
</dbReference>
<dbReference type="InterPro" id="IPR017896">
    <property type="entry name" value="4Fe4S_Fe-S-bd"/>
</dbReference>
<dbReference type="InterPro" id="IPR004108">
    <property type="entry name" value="Fe_hydrogenase_lsu_C"/>
</dbReference>
<dbReference type="Proteomes" id="UP000198405">
    <property type="component" value="Unassembled WGS sequence"/>
</dbReference>
<dbReference type="PROSITE" id="PS00198">
    <property type="entry name" value="4FE4S_FER_1"/>
    <property type="match status" value="1"/>
</dbReference>
<dbReference type="PROSITE" id="PS51656">
    <property type="entry name" value="4FE4S"/>
    <property type="match status" value="1"/>
</dbReference>
<dbReference type="Pfam" id="PF04060">
    <property type="entry name" value="FeS"/>
    <property type="match status" value="1"/>
</dbReference>
<protein>
    <submittedName>
        <fullName evidence="11">Methyl-accepting chemotaxis protein</fullName>
    </submittedName>
</protein>
<feature type="domain" description="4Fe-4S" evidence="10">
    <location>
        <begin position="383"/>
        <end position="444"/>
    </location>
</feature>
<evidence type="ECO:0000256" key="5">
    <source>
        <dbReference type="ARBA" id="ARBA00023224"/>
    </source>
</evidence>
<dbReference type="InterPro" id="IPR017900">
    <property type="entry name" value="4Fe4S_Fe_S_CS"/>
</dbReference>
<dbReference type="GO" id="GO:0046872">
    <property type="term" value="F:metal ion binding"/>
    <property type="evidence" value="ECO:0007669"/>
    <property type="project" value="UniProtKB-KW"/>
</dbReference>
<name>A0A239A0B3_9BACT</name>
<evidence type="ECO:0000259" key="9">
    <source>
        <dbReference type="PROSITE" id="PS51379"/>
    </source>
</evidence>
<dbReference type="EMBL" id="FZOB01000013">
    <property type="protein sequence ID" value="SNR88464.1"/>
    <property type="molecule type" value="Genomic_DNA"/>
</dbReference>
<dbReference type="GO" id="GO:0016020">
    <property type="term" value="C:membrane"/>
    <property type="evidence" value="ECO:0007669"/>
    <property type="project" value="InterPro"/>
</dbReference>
<dbReference type="SMART" id="SM00283">
    <property type="entry name" value="MA"/>
    <property type="match status" value="1"/>
</dbReference>
<accession>A0A239A0B3</accession>
<evidence type="ECO:0000256" key="6">
    <source>
        <dbReference type="PROSITE-ProRule" id="PRU00284"/>
    </source>
</evidence>
<evidence type="ECO:0000313" key="12">
    <source>
        <dbReference type="Proteomes" id="UP000198405"/>
    </source>
</evidence>
<evidence type="ECO:0000256" key="2">
    <source>
        <dbReference type="ARBA" id="ARBA00022723"/>
    </source>
</evidence>
<keyword evidence="7" id="KW-0175">Coiled coil</keyword>